<dbReference type="InParanoid" id="F4R5Z0"/>
<protein>
    <submittedName>
        <fullName evidence="1">Uncharacterized protein</fullName>
    </submittedName>
</protein>
<dbReference type="Proteomes" id="UP000001072">
    <property type="component" value="Unassembled WGS sequence"/>
</dbReference>
<dbReference type="HOGENOM" id="CLU_597256_0_0_1"/>
<sequence length="458" mass="50727">MLRRSIPAAGEALIKQTRDARHLSSMSAKPKLRTQVLNVTEELQARVVGQRKKLSQPERDQLDRGNLHAVGLRCDFGGQIQFCICCMLNIPYIHGFIPLNADHWSVKEETHREQQAGMPVCDCSNCEPAQAEAVWVAQQAFTAQNFNDAMAMDSDDLLDLIKSLPQPPPEATCNTRPVAMYCGVDDPILESTTLEALVTHLEVAFHKFYFDLFDGQSNLGPTDYFGRDLAWDMAKNVDVFQKPSNLSVVLASEVIHGQFECLFGAITKWKSNFNTVSTFAAAKQRRLAQSRTCGPQKPPLSVEGALLAKQAADAAKKAQKDARDLAALAKLEARSQLEQAKKQVTARNKGLPVDVRYSSSNSQPVQARVEPVGPKRRAYSYSSAWPSGFSHEDSTFDAPHRYLEDRPAAESALFNLIMLRKPIRHTFTTCAGGRPVVGLAKWSSAYLRNACMDVSVME</sequence>
<name>F4R5Z0_MELLP</name>
<evidence type="ECO:0000313" key="2">
    <source>
        <dbReference type="Proteomes" id="UP000001072"/>
    </source>
</evidence>
<organism evidence="2">
    <name type="scientific">Melampsora larici-populina (strain 98AG31 / pathotype 3-4-7)</name>
    <name type="common">Poplar leaf rust fungus</name>
    <dbReference type="NCBI Taxonomy" id="747676"/>
    <lineage>
        <taxon>Eukaryota</taxon>
        <taxon>Fungi</taxon>
        <taxon>Dikarya</taxon>
        <taxon>Basidiomycota</taxon>
        <taxon>Pucciniomycotina</taxon>
        <taxon>Pucciniomycetes</taxon>
        <taxon>Pucciniales</taxon>
        <taxon>Melampsoraceae</taxon>
        <taxon>Melampsora</taxon>
    </lineage>
</organism>
<keyword evidence="2" id="KW-1185">Reference proteome</keyword>
<evidence type="ECO:0000313" key="1">
    <source>
        <dbReference type="EMBL" id="EGG12123.1"/>
    </source>
</evidence>
<reference evidence="2" key="1">
    <citation type="journal article" date="2011" name="Proc. Natl. Acad. Sci. U.S.A.">
        <title>Obligate biotrophy features unraveled by the genomic analysis of rust fungi.</title>
        <authorList>
            <person name="Duplessis S."/>
            <person name="Cuomo C.A."/>
            <person name="Lin Y.-C."/>
            <person name="Aerts A."/>
            <person name="Tisserant E."/>
            <person name="Veneault-Fourrey C."/>
            <person name="Joly D.L."/>
            <person name="Hacquard S."/>
            <person name="Amselem J."/>
            <person name="Cantarel B.L."/>
            <person name="Chiu R."/>
            <person name="Coutinho P.M."/>
            <person name="Feau N."/>
            <person name="Field M."/>
            <person name="Frey P."/>
            <person name="Gelhaye E."/>
            <person name="Goldberg J."/>
            <person name="Grabherr M.G."/>
            <person name="Kodira C.D."/>
            <person name="Kohler A."/>
            <person name="Kuees U."/>
            <person name="Lindquist E.A."/>
            <person name="Lucas S.M."/>
            <person name="Mago R."/>
            <person name="Mauceli E."/>
            <person name="Morin E."/>
            <person name="Murat C."/>
            <person name="Pangilinan J.L."/>
            <person name="Park R."/>
            <person name="Pearson M."/>
            <person name="Quesneville H."/>
            <person name="Rouhier N."/>
            <person name="Sakthikumar S."/>
            <person name="Salamov A.A."/>
            <person name="Schmutz J."/>
            <person name="Selles B."/>
            <person name="Shapiro H."/>
            <person name="Tanguay P."/>
            <person name="Tuskan G.A."/>
            <person name="Henrissat B."/>
            <person name="Van de Peer Y."/>
            <person name="Rouze P."/>
            <person name="Ellis J.G."/>
            <person name="Dodds P.N."/>
            <person name="Schein J.E."/>
            <person name="Zhong S."/>
            <person name="Hamelin R.C."/>
            <person name="Grigoriev I.V."/>
            <person name="Szabo L.J."/>
            <person name="Martin F."/>
        </authorList>
    </citation>
    <scope>NUCLEOTIDE SEQUENCE [LARGE SCALE GENOMIC DNA]</scope>
    <source>
        <strain evidence="2">98AG31 / pathotype 3-4-7</strain>
    </source>
</reference>
<proteinExistence type="predicted"/>
<dbReference type="RefSeq" id="XP_007404498.1">
    <property type="nucleotide sequence ID" value="XM_007404436.1"/>
</dbReference>
<dbReference type="AlphaFoldDB" id="F4R5Z0"/>
<dbReference type="EMBL" id="GL883091">
    <property type="protein sequence ID" value="EGG12123.1"/>
    <property type="molecule type" value="Genomic_DNA"/>
</dbReference>
<dbReference type="VEuPathDB" id="FungiDB:MELLADRAFT_102090"/>
<dbReference type="KEGG" id="mlr:MELLADRAFT_102090"/>
<accession>F4R5Z0</accession>
<dbReference type="GeneID" id="18921562"/>
<gene>
    <name evidence="1" type="ORF">MELLADRAFT_102090</name>
</gene>